<dbReference type="InterPro" id="IPR003838">
    <property type="entry name" value="ABC3_permease_C"/>
</dbReference>
<keyword evidence="5 6" id="KW-0472">Membrane</keyword>
<feature type="transmembrane region" description="Helical" evidence="6">
    <location>
        <begin position="411"/>
        <end position="430"/>
    </location>
</feature>
<feature type="transmembrane region" description="Helical" evidence="6">
    <location>
        <begin position="365"/>
        <end position="390"/>
    </location>
</feature>
<accession>A0A917HX80</accession>
<feature type="transmembrane region" description="Helical" evidence="6">
    <location>
        <begin position="275"/>
        <end position="298"/>
    </location>
</feature>
<evidence type="ECO:0000259" key="8">
    <source>
        <dbReference type="Pfam" id="PF12704"/>
    </source>
</evidence>
<dbReference type="PANTHER" id="PTHR30572:SF18">
    <property type="entry name" value="ABC-TYPE MACROLIDE FAMILY EXPORT SYSTEM PERMEASE COMPONENT 2"/>
    <property type="match status" value="1"/>
</dbReference>
<dbReference type="PANTHER" id="PTHR30572">
    <property type="entry name" value="MEMBRANE COMPONENT OF TRANSPORTER-RELATED"/>
    <property type="match status" value="1"/>
</dbReference>
<feature type="transmembrane region" description="Helical" evidence="6">
    <location>
        <begin position="20"/>
        <end position="42"/>
    </location>
</feature>
<dbReference type="Pfam" id="PF12704">
    <property type="entry name" value="MacB_PCD"/>
    <property type="match status" value="1"/>
</dbReference>
<dbReference type="InterPro" id="IPR050250">
    <property type="entry name" value="Macrolide_Exporter_MacB"/>
</dbReference>
<evidence type="ECO:0000259" key="7">
    <source>
        <dbReference type="Pfam" id="PF02687"/>
    </source>
</evidence>
<feature type="transmembrane region" description="Helical" evidence="6">
    <location>
        <begin position="319"/>
        <end position="345"/>
    </location>
</feature>
<feature type="transmembrane region" description="Helical" evidence="6">
    <location>
        <begin position="707"/>
        <end position="726"/>
    </location>
</feature>
<evidence type="ECO:0000256" key="4">
    <source>
        <dbReference type="ARBA" id="ARBA00022989"/>
    </source>
</evidence>
<keyword evidence="4 6" id="KW-1133">Transmembrane helix</keyword>
<feature type="domain" description="ABC3 transporter permease C-terminal" evidence="7">
    <location>
        <begin position="657"/>
        <end position="771"/>
    </location>
</feature>
<name>A0A917HX80_9FLAO</name>
<dbReference type="GO" id="GO:0022857">
    <property type="term" value="F:transmembrane transporter activity"/>
    <property type="evidence" value="ECO:0007669"/>
    <property type="project" value="TreeGrafter"/>
</dbReference>
<keyword evidence="10" id="KW-1185">Reference proteome</keyword>
<keyword evidence="3 6" id="KW-0812">Transmembrane</keyword>
<dbReference type="GO" id="GO:0005886">
    <property type="term" value="C:plasma membrane"/>
    <property type="evidence" value="ECO:0007669"/>
    <property type="project" value="UniProtKB-SubCell"/>
</dbReference>
<evidence type="ECO:0000256" key="3">
    <source>
        <dbReference type="ARBA" id="ARBA00022692"/>
    </source>
</evidence>
<feature type="transmembrane region" description="Helical" evidence="6">
    <location>
        <begin position="738"/>
        <end position="759"/>
    </location>
</feature>
<dbReference type="AlphaFoldDB" id="A0A917HX80"/>
<comment type="caution">
    <text evidence="9">The sequence shown here is derived from an EMBL/GenBank/DDBJ whole genome shotgun (WGS) entry which is preliminary data.</text>
</comment>
<reference evidence="9" key="2">
    <citation type="submission" date="2020-09" db="EMBL/GenBank/DDBJ databases">
        <authorList>
            <person name="Sun Q."/>
            <person name="Zhou Y."/>
        </authorList>
    </citation>
    <scope>NUCLEOTIDE SEQUENCE</scope>
    <source>
        <strain evidence="9">CGMCC 1.15763</strain>
    </source>
</reference>
<feature type="transmembrane region" description="Helical" evidence="6">
    <location>
        <begin position="655"/>
        <end position="679"/>
    </location>
</feature>
<dbReference type="Pfam" id="PF02687">
    <property type="entry name" value="FtsX"/>
    <property type="match status" value="1"/>
</dbReference>
<evidence type="ECO:0000313" key="9">
    <source>
        <dbReference type="EMBL" id="GGG94100.1"/>
    </source>
</evidence>
<evidence type="ECO:0000313" key="10">
    <source>
        <dbReference type="Proteomes" id="UP000633278"/>
    </source>
</evidence>
<evidence type="ECO:0000256" key="1">
    <source>
        <dbReference type="ARBA" id="ARBA00004651"/>
    </source>
</evidence>
<evidence type="ECO:0000256" key="5">
    <source>
        <dbReference type="ARBA" id="ARBA00023136"/>
    </source>
</evidence>
<reference evidence="9" key="1">
    <citation type="journal article" date="2014" name="Int. J. Syst. Evol. Microbiol.">
        <title>Complete genome sequence of Corynebacterium casei LMG S-19264T (=DSM 44701T), isolated from a smear-ripened cheese.</title>
        <authorList>
            <consortium name="US DOE Joint Genome Institute (JGI-PGF)"/>
            <person name="Walter F."/>
            <person name="Albersmeier A."/>
            <person name="Kalinowski J."/>
            <person name="Ruckert C."/>
        </authorList>
    </citation>
    <scope>NUCLEOTIDE SEQUENCE</scope>
    <source>
        <strain evidence="9">CGMCC 1.15763</strain>
    </source>
</reference>
<dbReference type="InterPro" id="IPR025857">
    <property type="entry name" value="MacB_PCD"/>
</dbReference>
<comment type="subcellular location">
    <subcellularLocation>
        <location evidence="1">Cell membrane</location>
        <topology evidence="1">Multi-pass membrane protein</topology>
    </subcellularLocation>
</comment>
<evidence type="ECO:0000256" key="6">
    <source>
        <dbReference type="SAM" id="Phobius"/>
    </source>
</evidence>
<proteinExistence type="predicted"/>
<keyword evidence="2" id="KW-1003">Cell membrane</keyword>
<dbReference type="RefSeq" id="WP_188598094.1">
    <property type="nucleotide sequence ID" value="NZ_BMJW01000001.1"/>
</dbReference>
<evidence type="ECO:0000256" key="2">
    <source>
        <dbReference type="ARBA" id="ARBA00022475"/>
    </source>
</evidence>
<feature type="domain" description="MacB-like periplasmic core" evidence="8">
    <location>
        <begin position="22"/>
        <end position="202"/>
    </location>
</feature>
<protein>
    <submittedName>
        <fullName evidence="9">ABC transporter permease</fullName>
    </submittedName>
</protein>
<dbReference type="EMBL" id="BMJW01000001">
    <property type="protein sequence ID" value="GGG94100.1"/>
    <property type="molecule type" value="Genomic_DNA"/>
</dbReference>
<sequence length="778" mass="89600">MYLFKIIKEYLRRIVRNYKIYAITILGMSIAIIASFHIYFFVQKEYSVDAFQENKEDLYRVLNTEQTFKSEMVFIGMAEFLKEEFPEVVDYIRITGNSFKVKNISEEEWQVFNKVDKSFFELLNFPIINGSTASFDNKVNHIVISKKIATKLFGNENPVGQTIEATQFNQKIPQSFIVIAVMQNIPKESTIVGDFFLPFAKRKSIWEGGPEVTAYLFMPNLISQKEFIEKAIAKLDKILSFKDNSFELQKLKNVYLNSEEVAYQKIKGSKQFADILFIVSLLLLFLASINYVVMSLGLNLSRIKEFKAKRYLGATRLILFYQLLVESLLNIFICFVFTLLTYPLFSDFIKSLLGFTHKFSYANDISILVNYFLFLVFIATLTSSIEFLVLKRNITKFTKGATKKTNTNVPMLIGFQLVLFVSIICVALFVNKQINFIQAKDLGFDNEDIYTINNTMRKDKEIEDFLEKNAKVNEFTRGKRLFYEVPDLKDIKIVNTNTTIKANIKLGYPKYEKTHQLTILQGSVLRKLPGIIDSESIGEVVVNEKFIKQANLKNPIGTIIQNSYFNNHKAEIIGVFKDVHNMPLYNPMEPIVVGTFNIKVNGFILNIDKINIDAFKKEYDIFQKNLLVEFKDISSDVLSVDYAKIYEKETNFKNLLIFFAFIVITISVLGLIATSVYVTQNRTKEIGIRKINGATTLQILKMLNKSFVFWVGIAFVFAVPVSYIIMQKWLQNFAFKTVLSWWVFALSGLIVLVISLLAVSWQTYKAATQNPVKALRDD</sequence>
<gene>
    <name evidence="9" type="ORF">GCM10011416_09210</name>
</gene>
<dbReference type="Proteomes" id="UP000633278">
    <property type="component" value="Unassembled WGS sequence"/>
</dbReference>
<organism evidence="9 10">
    <name type="scientific">Polaribacter pacificus</name>
    <dbReference type="NCBI Taxonomy" id="1775173"/>
    <lineage>
        <taxon>Bacteria</taxon>
        <taxon>Pseudomonadati</taxon>
        <taxon>Bacteroidota</taxon>
        <taxon>Flavobacteriia</taxon>
        <taxon>Flavobacteriales</taxon>
        <taxon>Flavobacteriaceae</taxon>
    </lineage>
</organism>